<accession>A0A1Y2A0H8</accession>
<protein>
    <submittedName>
        <fullName evidence="1">Uncharacterized protein</fullName>
    </submittedName>
</protein>
<name>A0A1Y2A0H8_9PLEO</name>
<reference evidence="1 2" key="1">
    <citation type="submission" date="2016-07" db="EMBL/GenBank/DDBJ databases">
        <title>Pervasive Adenine N6-methylation of Active Genes in Fungi.</title>
        <authorList>
            <consortium name="DOE Joint Genome Institute"/>
            <person name="Mondo S.J."/>
            <person name="Dannebaum R.O."/>
            <person name="Kuo R.C."/>
            <person name="Labutti K."/>
            <person name="Haridas S."/>
            <person name="Kuo A."/>
            <person name="Salamov A."/>
            <person name="Ahrendt S.R."/>
            <person name="Lipzen A."/>
            <person name="Sullivan W."/>
            <person name="Andreopoulos W.B."/>
            <person name="Clum A."/>
            <person name="Lindquist E."/>
            <person name="Daum C."/>
            <person name="Ramamoorthy G.K."/>
            <person name="Gryganskyi A."/>
            <person name="Culley D."/>
            <person name="Magnuson J.K."/>
            <person name="James T.Y."/>
            <person name="O'Malley M.A."/>
            <person name="Stajich J.E."/>
            <person name="Spatafora J.W."/>
            <person name="Visel A."/>
            <person name="Grigoriev I.V."/>
        </authorList>
    </citation>
    <scope>NUCLEOTIDE SEQUENCE [LARGE SCALE GENOMIC DNA]</scope>
    <source>
        <strain evidence="1 2">CBS 115471</strain>
    </source>
</reference>
<dbReference type="EMBL" id="MCFA01000021">
    <property type="protein sequence ID" value="ORY15996.1"/>
    <property type="molecule type" value="Genomic_DNA"/>
</dbReference>
<comment type="caution">
    <text evidence="1">The sequence shown here is derived from an EMBL/GenBank/DDBJ whole genome shotgun (WGS) entry which is preliminary data.</text>
</comment>
<evidence type="ECO:0000313" key="2">
    <source>
        <dbReference type="Proteomes" id="UP000193144"/>
    </source>
</evidence>
<dbReference type="InterPro" id="IPR038883">
    <property type="entry name" value="AN11006-like"/>
</dbReference>
<keyword evidence="2" id="KW-1185">Reference proteome</keyword>
<evidence type="ECO:0000313" key="1">
    <source>
        <dbReference type="EMBL" id="ORY15996.1"/>
    </source>
</evidence>
<proteinExistence type="predicted"/>
<dbReference type="PANTHER" id="PTHR42085">
    <property type="entry name" value="F-BOX DOMAIN-CONTAINING PROTEIN"/>
    <property type="match status" value="1"/>
</dbReference>
<dbReference type="PANTHER" id="PTHR42085:SF1">
    <property type="entry name" value="F-BOX DOMAIN-CONTAINING PROTEIN"/>
    <property type="match status" value="1"/>
</dbReference>
<dbReference type="Proteomes" id="UP000193144">
    <property type="component" value="Unassembled WGS sequence"/>
</dbReference>
<sequence length="270" mass="30822">MTCHLLRLPRELRDEIWKFALSEPNGLFYRRVDDDKSFKLYTTPTPSTEDEDLDTDAAANREANQLKYVCRQLYTETAGLGLKLNDLTFSRYEPRGTNVPPETNVELGVFVKACSYRNLRGIKVITIKAEAVLPSRGTPHRGVPEWKPLLQFCREHPRITVNFHPSFLQASVTHGRQLRHAMAAVFCTRSDNQSVAFPKTTTLPTAAVYFPIWNSESPQPENIPNLRWFPLDSKFDEQSYRSGLAGCLFHTASEIDALVDDIKGWYEHGF</sequence>
<dbReference type="OrthoDB" id="4790878at2759"/>
<gene>
    <name evidence="1" type="ORF">BCR34DRAFT_584698</name>
</gene>
<dbReference type="AlphaFoldDB" id="A0A1Y2A0H8"/>
<organism evidence="1 2">
    <name type="scientific">Clohesyomyces aquaticus</name>
    <dbReference type="NCBI Taxonomy" id="1231657"/>
    <lineage>
        <taxon>Eukaryota</taxon>
        <taxon>Fungi</taxon>
        <taxon>Dikarya</taxon>
        <taxon>Ascomycota</taxon>
        <taxon>Pezizomycotina</taxon>
        <taxon>Dothideomycetes</taxon>
        <taxon>Pleosporomycetidae</taxon>
        <taxon>Pleosporales</taxon>
        <taxon>Lindgomycetaceae</taxon>
        <taxon>Clohesyomyces</taxon>
    </lineage>
</organism>